<dbReference type="GO" id="GO:0004984">
    <property type="term" value="F:olfactory receptor activity"/>
    <property type="evidence" value="ECO:0007669"/>
    <property type="project" value="InterPro"/>
</dbReference>
<dbReference type="STRING" id="38772.ENSGAGP00000009269"/>
<evidence type="ECO:0000256" key="3">
    <source>
        <dbReference type="ARBA" id="ARBA00022606"/>
    </source>
</evidence>
<proteinExistence type="inferred from homology"/>
<evidence type="ECO:0000256" key="8">
    <source>
        <dbReference type="ARBA" id="ARBA00023224"/>
    </source>
</evidence>
<name>A0A452H3P8_9SAUR</name>
<dbReference type="FunFam" id="1.20.1070.10:FF:000001">
    <property type="entry name" value="Olfactory receptor"/>
    <property type="match status" value="1"/>
</dbReference>
<feature type="transmembrane region" description="Helical" evidence="10">
    <location>
        <begin position="76"/>
        <end position="94"/>
    </location>
</feature>
<evidence type="ECO:0000256" key="7">
    <source>
        <dbReference type="ARBA" id="ARBA00023136"/>
    </source>
</evidence>
<dbReference type="InterPro" id="IPR000276">
    <property type="entry name" value="GPCR_Rhodpsn"/>
</dbReference>
<sequence>MLCLSLFVFQLKTYEETMSLNRTVVTEFLLLGFSTSPERQILLFVAVLAVYMVTVVGNLLIILVTLLDSTLHTSMYFFLSNLSALEVGYTSVTVPKMLLSLISGDKRISFTSCAVQMFFFLCFGITESSFLATMAYDRYVAICNPLFYPMIMNKKVCVLLAATSWTIGIPAQAVQTSLVFTLPFCSSKKINHFFCDSAPLLLLACADTSMNETLTYMVVAFFGMVPFALILLSYIRIIATIIKMTSVEGKRKIFSTCSSHLIVVALFYGSGIILYLQPRSSEFPDSGKLLSLFYTVLPAMLNPFIYSLRNREIQTALRRHMWNKLFPCYS</sequence>
<dbReference type="Ensembl" id="ENSGAGT00000010639.1">
    <property type="protein sequence ID" value="ENSGAGP00000009269.1"/>
    <property type="gene ID" value="ENSGAGG00000007323.1"/>
</dbReference>
<accession>A0A452H3P8</accession>
<dbReference type="Gene3D" id="1.20.1070.10">
    <property type="entry name" value="Rhodopsin 7-helix transmembrane proteins"/>
    <property type="match status" value="1"/>
</dbReference>
<feature type="transmembrane region" description="Helical" evidence="10">
    <location>
        <begin position="156"/>
        <end position="174"/>
    </location>
</feature>
<dbReference type="PANTHER" id="PTHR26453">
    <property type="entry name" value="OLFACTORY RECEPTOR"/>
    <property type="match status" value="1"/>
</dbReference>
<comment type="similarity">
    <text evidence="9">Belongs to the G-protein coupled receptor 1 family.</text>
</comment>
<dbReference type="AlphaFoldDB" id="A0A452H3P8"/>
<feature type="transmembrane region" description="Helical" evidence="10">
    <location>
        <begin position="289"/>
        <end position="308"/>
    </location>
</feature>
<organism evidence="12 13">
    <name type="scientific">Gopherus agassizii</name>
    <name type="common">Agassiz's desert tortoise</name>
    <dbReference type="NCBI Taxonomy" id="38772"/>
    <lineage>
        <taxon>Eukaryota</taxon>
        <taxon>Metazoa</taxon>
        <taxon>Chordata</taxon>
        <taxon>Craniata</taxon>
        <taxon>Vertebrata</taxon>
        <taxon>Euteleostomi</taxon>
        <taxon>Archelosauria</taxon>
        <taxon>Testudinata</taxon>
        <taxon>Testudines</taxon>
        <taxon>Cryptodira</taxon>
        <taxon>Durocryptodira</taxon>
        <taxon>Testudinoidea</taxon>
        <taxon>Testudinidae</taxon>
        <taxon>Gopherus</taxon>
    </lineage>
</organism>
<dbReference type="PRINTS" id="PR00237">
    <property type="entry name" value="GPCRRHODOPSN"/>
</dbReference>
<feature type="transmembrane region" description="Helical" evidence="10">
    <location>
        <begin position="41"/>
        <end position="64"/>
    </location>
</feature>
<evidence type="ECO:0000256" key="10">
    <source>
        <dbReference type="RuleBase" id="RU363047"/>
    </source>
</evidence>
<keyword evidence="7 10" id="KW-0472">Membrane</keyword>
<feature type="transmembrane region" description="Helical" evidence="10">
    <location>
        <begin position="253"/>
        <end position="277"/>
    </location>
</feature>
<evidence type="ECO:0000313" key="12">
    <source>
        <dbReference type="Ensembl" id="ENSGAGP00000009269.1"/>
    </source>
</evidence>
<evidence type="ECO:0000256" key="6">
    <source>
        <dbReference type="ARBA" id="ARBA00022989"/>
    </source>
</evidence>
<keyword evidence="2 10" id="KW-1003">Cell membrane</keyword>
<feature type="domain" description="G-protein coupled receptors family 1 profile" evidence="11">
    <location>
        <begin position="57"/>
        <end position="306"/>
    </location>
</feature>
<keyword evidence="9" id="KW-0297">G-protein coupled receptor</keyword>
<keyword evidence="8 9" id="KW-0807">Transducer</keyword>
<evidence type="ECO:0000256" key="1">
    <source>
        <dbReference type="ARBA" id="ARBA00004651"/>
    </source>
</evidence>
<dbReference type="PROSITE" id="PS50262">
    <property type="entry name" value="G_PROTEIN_RECEP_F1_2"/>
    <property type="match status" value="1"/>
</dbReference>
<evidence type="ECO:0000256" key="9">
    <source>
        <dbReference type="RuleBase" id="RU000688"/>
    </source>
</evidence>
<keyword evidence="3 10" id="KW-0716">Sensory transduction</keyword>
<keyword evidence="13" id="KW-1185">Reference proteome</keyword>
<evidence type="ECO:0000256" key="2">
    <source>
        <dbReference type="ARBA" id="ARBA00022475"/>
    </source>
</evidence>
<dbReference type="GO" id="GO:0004930">
    <property type="term" value="F:G protein-coupled receptor activity"/>
    <property type="evidence" value="ECO:0007669"/>
    <property type="project" value="UniProtKB-KW"/>
</dbReference>
<evidence type="ECO:0000256" key="4">
    <source>
        <dbReference type="ARBA" id="ARBA00022692"/>
    </source>
</evidence>
<keyword evidence="5 10" id="KW-0552">Olfaction</keyword>
<keyword evidence="9" id="KW-0675">Receptor</keyword>
<dbReference type="PRINTS" id="PR00245">
    <property type="entry name" value="OLFACTORYR"/>
</dbReference>
<reference evidence="12" key="2">
    <citation type="submission" date="2025-08" db="UniProtKB">
        <authorList>
            <consortium name="Ensembl"/>
        </authorList>
    </citation>
    <scope>IDENTIFICATION</scope>
</reference>
<evidence type="ECO:0000259" key="11">
    <source>
        <dbReference type="PROSITE" id="PS50262"/>
    </source>
</evidence>
<dbReference type="Proteomes" id="UP000291020">
    <property type="component" value="Unassembled WGS sequence"/>
</dbReference>
<reference evidence="13" key="1">
    <citation type="journal article" date="2017" name="PLoS ONE">
        <title>The Agassiz's desert tortoise genome provides a resource for the conservation of a threatened species.</title>
        <authorList>
            <person name="Tollis M."/>
            <person name="DeNardo D.F."/>
            <person name="Cornelius J.A."/>
            <person name="Dolby G.A."/>
            <person name="Edwards T."/>
            <person name="Henen B.T."/>
            <person name="Karl A.E."/>
            <person name="Murphy R.W."/>
            <person name="Kusumi K."/>
        </authorList>
    </citation>
    <scope>NUCLEOTIDE SEQUENCE [LARGE SCALE GENOMIC DNA]</scope>
</reference>
<dbReference type="CDD" id="cd15225">
    <property type="entry name" value="7tmA_OR10A-like"/>
    <property type="match status" value="1"/>
</dbReference>
<feature type="transmembrane region" description="Helical" evidence="10">
    <location>
        <begin position="216"/>
        <end position="241"/>
    </location>
</feature>
<evidence type="ECO:0000256" key="5">
    <source>
        <dbReference type="ARBA" id="ARBA00022725"/>
    </source>
</evidence>
<dbReference type="PROSITE" id="PS00237">
    <property type="entry name" value="G_PROTEIN_RECEP_F1_1"/>
    <property type="match status" value="1"/>
</dbReference>
<protein>
    <recommendedName>
        <fullName evidence="10">Olfactory receptor</fullName>
    </recommendedName>
</protein>
<comment type="subcellular location">
    <subcellularLocation>
        <location evidence="1 10">Cell membrane</location>
        <topology evidence="1 10">Multi-pass membrane protein</topology>
    </subcellularLocation>
</comment>
<dbReference type="GO" id="GO:0005886">
    <property type="term" value="C:plasma membrane"/>
    <property type="evidence" value="ECO:0007669"/>
    <property type="project" value="UniProtKB-SubCell"/>
</dbReference>
<keyword evidence="4 9" id="KW-0812">Transmembrane</keyword>
<dbReference type="SUPFAM" id="SSF81321">
    <property type="entry name" value="Family A G protein-coupled receptor-like"/>
    <property type="match status" value="1"/>
</dbReference>
<dbReference type="InterPro" id="IPR000725">
    <property type="entry name" value="Olfact_rcpt"/>
</dbReference>
<dbReference type="Pfam" id="PF13853">
    <property type="entry name" value="7tm_4"/>
    <property type="match status" value="1"/>
</dbReference>
<keyword evidence="6 10" id="KW-1133">Transmembrane helix</keyword>
<feature type="transmembrane region" description="Helical" evidence="10">
    <location>
        <begin position="114"/>
        <end position="136"/>
    </location>
</feature>
<evidence type="ECO:0000313" key="13">
    <source>
        <dbReference type="Proteomes" id="UP000291020"/>
    </source>
</evidence>
<dbReference type="InterPro" id="IPR017452">
    <property type="entry name" value="GPCR_Rhodpsn_7TM"/>
</dbReference>
<reference evidence="12" key="3">
    <citation type="submission" date="2025-09" db="UniProtKB">
        <authorList>
            <consortium name="Ensembl"/>
        </authorList>
    </citation>
    <scope>IDENTIFICATION</scope>
</reference>